<feature type="domain" description="Tip attachment protein J" evidence="2">
    <location>
        <begin position="796"/>
        <end position="959"/>
    </location>
</feature>
<reference evidence="5" key="1">
    <citation type="submission" date="2023-07" db="EMBL/GenBank/DDBJ databases">
        <title>Ancylobacter moscoviensis sp. nov., facultatively methylotrophic bacteria from activated sludge and the reclassification of Starkeya novella (Starkey 1934) Kelly et al. 2000 as Ancylobacter novellus comb. nov., Starkeya koreensis Im et al. 2006 as Ancylobacter koreensis comb.nov., Angulomicrobium tetraedrale Vasil'eva et al. 1986 as Ancylobacter tetraedralis comb. nov., Angulomicrobium amanitiforme Fritz et al. 2004 as Ancylobacter amanitiformis comb. nov. and Methylorhabdus multivorans Doronina et al. 1996 as Ancylobacter multivorans comb. nov. and emended description of the genus Ancylobacter.</title>
        <authorList>
            <person name="Doronina N."/>
            <person name="Chemodurova A."/>
            <person name="Grouzdev D."/>
            <person name="Koziaeva V."/>
            <person name="Shi W."/>
            <person name="Wu L."/>
            <person name="Kaparullina E."/>
        </authorList>
    </citation>
    <scope>NUCLEOTIDE SEQUENCE [LARGE SCALE GENOMIC DNA]</scope>
    <source>
        <strain evidence="5">Jip08</strain>
    </source>
</reference>
<dbReference type="InterPro" id="IPR017853">
    <property type="entry name" value="GH"/>
</dbReference>
<comment type="caution">
    <text evidence="4">The sequence shown here is derived from an EMBL/GenBank/DDBJ whole genome shotgun (WGS) entry which is preliminary data.</text>
</comment>
<dbReference type="InterPro" id="IPR032876">
    <property type="entry name" value="J_dom"/>
</dbReference>
<dbReference type="Pfam" id="PF13550">
    <property type="entry name" value="Phage-tail_3"/>
    <property type="match status" value="1"/>
</dbReference>
<accession>A0ABT0DP01</accession>
<evidence type="ECO:0000313" key="4">
    <source>
        <dbReference type="EMBL" id="MCK0209011.1"/>
    </source>
</evidence>
<dbReference type="Proteomes" id="UP001202867">
    <property type="component" value="Unassembled WGS sequence"/>
</dbReference>
<proteinExistence type="predicted"/>
<dbReference type="Gene3D" id="3.20.20.80">
    <property type="entry name" value="Glycosidases"/>
    <property type="match status" value="1"/>
</dbReference>
<gene>
    <name evidence="4" type="ORF">MWN33_13320</name>
</gene>
<dbReference type="SUPFAM" id="SSF51445">
    <property type="entry name" value="(Trans)glycosidases"/>
    <property type="match status" value="1"/>
</dbReference>
<dbReference type="CDD" id="cd19607">
    <property type="entry name" value="GTA_TIM-barrel-like"/>
    <property type="match status" value="1"/>
</dbReference>
<evidence type="ECO:0000259" key="3">
    <source>
        <dbReference type="Pfam" id="PF23666"/>
    </source>
</evidence>
<dbReference type="GO" id="GO:0016787">
    <property type="term" value="F:hydrolase activity"/>
    <property type="evidence" value="ECO:0007669"/>
    <property type="project" value="UniProtKB-KW"/>
</dbReference>
<dbReference type="InterPro" id="IPR025195">
    <property type="entry name" value="GTA_TIM_dom"/>
</dbReference>
<name>A0ABT0DP01_9HYPH</name>
<keyword evidence="5" id="KW-1185">Reference proteome</keyword>
<keyword evidence="4" id="KW-0378">Hydrolase</keyword>
<dbReference type="Pfam" id="PF13547">
    <property type="entry name" value="GTA_TIM"/>
    <property type="match status" value="1"/>
</dbReference>
<evidence type="ECO:0000313" key="5">
    <source>
        <dbReference type="Proteomes" id="UP001202867"/>
    </source>
</evidence>
<organism evidence="4 5">
    <name type="scientific">Ancylobacter koreensis</name>
    <dbReference type="NCBI Taxonomy" id="266121"/>
    <lineage>
        <taxon>Bacteria</taxon>
        <taxon>Pseudomonadati</taxon>
        <taxon>Pseudomonadota</taxon>
        <taxon>Alphaproteobacteria</taxon>
        <taxon>Hyphomicrobiales</taxon>
        <taxon>Xanthobacteraceae</taxon>
        <taxon>Ancylobacter</taxon>
    </lineage>
</organism>
<dbReference type="InterPro" id="IPR056490">
    <property type="entry name" value="Rcc01698_C"/>
</dbReference>
<sequence>MATLILGALGGAVGGALFGPVGALAGRALGALGGSAVDSLVLNPGRRVEGPRLAEFGTMTSTEGAAMPRLYGRARLSGQVIWAAPVEEVVSTQTQSGGGKGGSIGAGAGGVSTTSYSYFGSFAVGLCEGPVTRIGRIWADGRLLDTRWRVVRRHLGGEDQLPDPLIEARVPGAPAYRGLAYLVFERLALASFGNRLPQISVEVERAVGTLERDLRAVTLIPGATEFGYDPREVVRVDRPGVYQPENRHVATHASDFSAALDQLLATCPNLERVALVVSWFGDDLRAGTCRVRPGVERRVKPTQIFPFNVAWRVAGQLRETATLVSQHEGRPAYGGTPSDDSVVEAIRALKARGLAVTLYPFVMMDIPAGNARPDPWSGEASQPAYPWRGRITCHPAPGRPGSPDGTAAAGTQVAALFGTASAAHFSVLGGRVVYSGPEEWSLRRMALHYARLSVLAGGVEAILVGSEMTALTRVRSAPGTYPAAAAFAALAGEVKTIVGAGTKVGYAADWAEYGADVRDGGAEVRFPLDPLWAAPALDFVGIDWYPPLADWRDGDAHLDAQDHESLHDPAYLAGNLNAGEAFDWYYADEAARAAQARFPITDGAYGEPWVFRQKDIAGWWSQAHHERVGGVRQAAPTAWLPGSKPVRLTEIGCPAVDKGANRPSVFPDAKSADGGLPPFSSGRRDDLMQRRLIEATLTGFATSAALNPAAPALPGGRMIEPAGIFAWSWDARPFPVFPLARDVWADGANWETGHWLSGRLGAAPLAELAAALAADFGVEAIDAAALSGVVDGYVVDRPMTARAALEPLARAFAFDLVERGEGLALRRRGGRVRALITDEDIAAGEDIAPPRFVRAAEGELPASATLGFIDGNGDYRRATASSRRLAGAARAATGLDVAMVTDPGFAAGLADRFLQDIWAGRDTLSLTLPPSHLALEPGDLLRIERDGRARLMEITAIEDREARLVSARSIDPAVFDLAVQAARPVTLDMPAGDGPPQVQLVALPLPGGEAGPVLAWLGAFLAPWPGSLAVWRAVDGASFERVATIPAPAVTGATLADLPPGPCWRWSRTRLEIELDGGLIAAASEEAVLGGANALALVAPSGEVEAIQFAEAELIGERRWRLSGLLRGQLGTEARAAAPWPAGTRLIRLDANLLPVAGGLDMLGRALLLRVGRADRDHGDPAVTEIAAMAGPQALRPLAPVHARARRTPEGVVLGWTRRTRGGGDSWDLFEVPLGETVEAYEVAILDGEAVVRRLATSAPSVLYAATDEIADFGAPQSFLDIRVVQLSAEVGAGAALETRLAV</sequence>
<evidence type="ECO:0000259" key="2">
    <source>
        <dbReference type="Pfam" id="PF13550"/>
    </source>
</evidence>
<protein>
    <submittedName>
        <fullName evidence="4">Glycoside hydrolase/phage tail family protein</fullName>
    </submittedName>
</protein>
<dbReference type="Pfam" id="PF23666">
    <property type="entry name" value="Rcc01698_C"/>
    <property type="match status" value="1"/>
</dbReference>
<dbReference type="EMBL" id="JALKCG010000005">
    <property type="protein sequence ID" value="MCK0209011.1"/>
    <property type="molecule type" value="Genomic_DNA"/>
</dbReference>
<feature type="domain" description="Rcc01698-like C-terminal" evidence="3">
    <location>
        <begin position="1049"/>
        <end position="1146"/>
    </location>
</feature>
<dbReference type="RefSeq" id="WP_247201501.1">
    <property type="nucleotide sequence ID" value="NZ_JALKCG010000005.1"/>
</dbReference>
<feature type="domain" description="GTA TIM-barrel-like" evidence="1">
    <location>
        <begin position="440"/>
        <end position="738"/>
    </location>
</feature>
<evidence type="ECO:0000259" key="1">
    <source>
        <dbReference type="Pfam" id="PF13547"/>
    </source>
</evidence>